<evidence type="ECO:0000259" key="1">
    <source>
        <dbReference type="Pfam" id="PF00144"/>
    </source>
</evidence>
<gene>
    <name evidence="2" type="ORF">I553_10336</name>
</gene>
<dbReference type="InterPro" id="IPR001466">
    <property type="entry name" value="Beta-lactam-related"/>
</dbReference>
<dbReference type="EMBL" id="JAOB01000073">
    <property type="protein sequence ID" value="EUA19180.1"/>
    <property type="molecule type" value="Genomic_DNA"/>
</dbReference>
<organism evidence="2">
    <name type="scientific">Mycobacterium xenopi 4042</name>
    <dbReference type="NCBI Taxonomy" id="1299334"/>
    <lineage>
        <taxon>Bacteria</taxon>
        <taxon>Bacillati</taxon>
        <taxon>Actinomycetota</taxon>
        <taxon>Actinomycetes</taxon>
        <taxon>Mycobacteriales</taxon>
        <taxon>Mycobacteriaceae</taxon>
        <taxon>Mycobacterium</taxon>
    </lineage>
</organism>
<dbReference type="InterPro" id="IPR050789">
    <property type="entry name" value="Diverse_Enzym_Activities"/>
</dbReference>
<protein>
    <submittedName>
        <fullName evidence="2">Beta-lactamase family protein</fullName>
    </submittedName>
</protein>
<dbReference type="AlphaFoldDB" id="X7ZKS0"/>
<evidence type="ECO:0000313" key="2">
    <source>
        <dbReference type="EMBL" id="EUA19180.1"/>
    </source>
</evidence>
<dbReference type="SUPFAM" id="SSF56601">
    <property type="entry name" value="beta-lactamase/transpeptidase-like"/>
    <property type="match status" value="1"/>
</dbReference>
<name>X7ZKS0_MYCXE</name>
<dbReference type="PANTHER" id="PTHR43283">
    <property type="entry name" value="BETA-LACTAMASE-RELATED"/>
    <property type="match status" value="1"/>
</dbReference>
<reference evidence="2" key="1">
    <citation type="submission" date="2014-01" db="EMBL/GenBank/DDBJ databases">
        <authorList>
            <person name="Brown-Elliot B."/>
            <person name="Wallace R."/>
            <person name="Lenaerts A."/>
            <person name="Ordway D."/>
            <person name="DeGroote M.A."/>
            <person name="Parker T."/>
            <person name="Sizemore C."/>
            <person name="Tallon L.J."/>
            <person name="Sadzewicz L.K."/>
            <person name="Sengamalay N."/>
            <person name="Fraser C.M."/>
            <person name="Hine E."/>
            <person name="Shefchek K.A."/>
            <person name="Das S.P."/>
            <person name="Tettelin H."/>
        </authorList>
    </citation>
    <scope>NUCLEOTIDE SEQUENCE [LARGE SCALE GENOMIC DNA]</scope>
    <source>
        <strain evidence="2">4042</strain>
    </source>
</reference>
<dbReference type="Gene3D" id="3.40.710.10">
    <property type="entry name" value="DD-peptidase/beta-lactamase superfamily"/>
    <property type="match status" value="1"/>
</dbReference>
<accession>X7ZKS0</accession>
<dbReference type="InterPro" id="IPR012338">
    <property type="entry name" value="Beta-lactam/transpept-like"/>
</dbReference>
<feature type="domain" description="Beta-lactamase-related" evidence="1">
    <location>
        <begin position="32"/>
        <end position="145"/>
    </location>
</feature>
<dbReference type="Pfam" id="PF00144">
    <property type="entry name" value="Beta-lactamase"/>
    <property type="match status" value="1"/>
</dbReference>
<dbReference type="PANTHER" id="PTHR43283:SF3">
    <property type="entry name" value="BETA-LACTAMASE FAMILY PROTEIN (AFU_ORTHOLOGUE AFUA_5G07500)"/>
    <property type="match status" value="1"/>
</dbReference>
<comment type="caution">
    <text evidence="2">The sequence shown here is derived from an EMBL/GenBank/DDBJ whole genome shotgun (WGS) entry which is preliminary data.</text>
</comment>
<sequence length="152" mass="16523">MPADLDAVTAVGEEDHSGIDAAAVERIWQAVRHWYQAGMHPAIQLCLRHNGKVILNRAIGHGWGNAPTDPPDAEKIPVTPQTPFCVYSAAKAITSTVVHMLAERGYFSLDDRVCQYLPTYTSHGKDRTTIRHVMTHSAGVPFAPNADPTSPA</sequence>
<dbReference type="PATRIC" id="fig|1299334.3.peg.7945"/>
<proteinExistence type="predicted"/>